<dbReference type="Pfam" id="PF07690">
    <property type="entry name" value="MFS_1"/>
    <property type="match status" value="1"/>
</dbReference>
<feature type="domain" description="Major facilitator superfamily (MFS) profile" evidence="8">
    <location>
        <begin position="5"/>
        <end position="377"/>
    </location>
</feature>
<feature type="transmembrane region" description="Helical" evidence="7">
    <location>
        <begin position="268"/>
        <end position="297"/>
    </location>
</feature>
<dbReference type="InterPro" id="IPR036259">
    <property type="entry name" value="MFS_trans_sf"/>
</dbReference>
<evidence type="ECO:0000256" key="1">
    <source>
        <dbReference type="ARBA" id="ARBA00004651"/>
    </source>
</evidence>
<dbReference type="PANTHER" id="PTHR43124:SF8">
    <property type="entry name" value="INNER MEMBRANE TRANSPORT PROTEIN YDHP"/>
    <property type="match status" value="1"/>
</dbReference>
<dbReference type="PANTHER" id="PTHR43124">
    <property type="entry name" value="PURINE EFFLUX PUMP PBUE"/>
    <property type="match status" value="1"/>
</dbReference>
<dbReference type="EMBL" id="RKRK01000003">
    <property type="protein sequence ID" value="RPF56595.1"/>
    <property type="molecule type" value="Genomic_DNA"/>
</dbReference>
<evidence type="ECO:0000256" key="6">
    <source>
        <dbReference type="ARBA" id="ARBA00023136"/>
    </source>
</evidence>
<evidence type="ECO:0000259" key="8">
    <source>
        <dbReference type="PROSITE" id="PS50850"/>
    </source>
</evidence>
<feature type="transmembrane region" description="Helical" evidence="7">
    <location>
        <begin position="40"/>
        <end position="60"/>
    </location>
</feature>
<dbReference type="InterPro" id="IPR011701">
    <property type="entry name" value="MFS"/>
</dbReference>
<evidence type="ECO:0000256" key="3">
    <source>
        <dbReference type="ARBA" id="ARBA00022475"/>
    </source>
</evidence>
<keyword evidence="3" id="KW-1003">Cell membrane</keyword>
<keyword evidence="6 7" id="KW-0472">Membrane</keyword>
<evidence type="ECO:0000313" key="9">
    <source>
        <dbReference type="EMBL" id="RPF56595.1"/>
    </source>
</evidence>
<dbReference type="InterPro" id="IPR020846">
    <property type="entry name" value="MFS_dom"/>
</dbReference>
<feature type="transmembrane region" description="Helical" evidence="7">
    <location>
        <begin position="200"/>
        <end position="221"/>
    </location>
</feature>
<protein>
    <submittedName>
        <fullName evidence="9">Putative MFS family arabinose efflux permease</fullName>
    </submittedName>
</protein>
<evidence type="ECO:0000256" key="7">
    <source>
        <dbReference type="SAM" id="Phobius"/>
    </source>
</evidence>
<dbReference type="PROSITE" id="PS50850">
    <property type="entry name" value="MFS"/>
    <property type="match status" value="1"/>
</dbReference>
<evidence type="ECO:0000313" key="10">
    <source>
        <dbReference type="Proteomes" id="UP000277108"/>
    </source>
</evidence>
<comment type="subcellular location">
    <subcellularLocation>
        <location evidence="1">Cell membrane</location>
        <topology evidence="1">Multi-pass membrane protein</topology>
    </subcellularLocation>
</comment>
<sequence>MTKLRILTFIINIFIVGMVELIIAGLLTLMSEDLHVSESVIGQLITIYAFSFAIAGPILVKLTTRFNVKRTLIVSLLIFMFGNLLIVLAPNYTVIVIGRMISSAIAALIVVKILSTTVVLSNPTERAKMLGIVYIGFSGANVFGVPIGTMLGDWFGWRMTFLFIVLLTVVALVLLVWQMPSNVKLEHSEGTQRVLSYVEIAKFILITTLILAANYVVFTYIGPLMIRSGYELWHVSIVLFIAGFGSLFGTSIGGAITDHIGSKNQLVIMLTIFILMMFVINSAMPMFYLLLIVMFVWSFTQWSTSPSIQNGIVELVEGDTSDALSWNMSGLNVGIGLGALIGGVVVEYGTITMTPWIGGTILMIALAVSLSLKTVSNHS</sequence>
<name>A0A3N5CCI8_9BACL</name>
<keyword evidence="5 7" id="KW-1133">Transmembrane helix</keyword>
<keyword evidence="4 7" id="KW-0812">Transmembrane</keyword>
<evidence type="ECO:0000256" key="4">
    <source>
        <dbReference type="ARBA" id="ARBA00022692"/>
    </source>
</evidence>
<comment type="caution">
    <text evidence="9">The sequence shown here is derived from an EMBL/GenBank/DDBJ whole genome shotgun (WGS) entry which is preliminary data.</text>
</comment>
<keyword evidence="2" id="KW-0813">Transport</keyword>
<dbReference type="CDD" id="cd17324">
    <property type="entry name" value="MFS_NepI_like"/>
    <property type="match status" value="1"/>
</dbReference>
<reference evidence="9 10" key="1">
    <citation type="submission" date="2018-11" db="EMBL/GenBank/DDBJ databases">
        <title>Genomic Encyclopedia of Type Strains, Phase IV (KMG-IV): sequencing the most valuable type-strain genomes for metagenomic binning, comparative biology and taxonomic classification.</title>
        <authorList>
            <person name="Goeker M."/>
        </authorList>
    </citation>
    <scope>NUCLEOTIDE SEQUENCE [LARGE SCALE GENOMIC DNA]</scope>
    <source>
        <strain evidence="9 10">DSM 29158</strain>
    </source>
</reference>
<dbReference type="Gene3D" id="1.20.1250.20">
    <property type="entry name" value="MFS general substrate transporter like domains"/>
    <property type="match status" value="1"/>
</dbReference>
<dbReference type="OrthoDB" id="337363at2"/>
<feature type="transmembrane region" description="Helical" evidence="7">
    <location>
        <begin position="7"/>
        <end position="28"/>
    </location>
</feature>
<gene>
    <name evidence="9" type="ORF">EDD62_1246</name>
</gene>
<dbReference type="GO" id="GO:0022857">
    <property type="term" value="F:transmembrane transporter activity"/>
    <property type="evidence" value="ECO:0007669"/>
    <property type="project" value="InterPro"/>
</dbReference>
<accession>A0A3N5CCI8</accession>
<dbReference type="RefSeq" id="WP_123807941.1">
    <property type="nucleotide sequence ID" value="NZ_RKRK01000003.1"/>
</dbReference>
<evidence type="ECO:0000256" key="5">
    <source>
        <dbReference type="ARBA" id="ARBA00022989"/>
    </source>
</evidence>
<keyword evidence="10" id="KW-1185">Reference proteome</keyword>
<feature type="transmembrane region" description="Helical" evidence="7">
    <location>
        <begin position="157"/>
        <end position="179"/>
    </location>
</feature>
<dbReference type="SUPFAM" id="SSF103473">
    <property type="entry name" value="MFS general substrate transporter"/>
    <property type="match status" value="1"/>
</dbReference>
<feature type="transmembrane region" description="Helical" evidence="7">
    <location>
        <begin position="132"/>
        <end position="151"/>
    </location>
</feature>
<evidence type="ECO:0000256" key="2">
    <source>
        <dbReference type="ARBA" id="ARBA00022448"/>
    </source>
</evidence>
<feature type="transmembrane region" description="Helical" evidence="7">
    <location>
        <begin position="233"/>
        <end position="256"/>
    </location>
</feature>
<dbReference type="Proteomes" id="UP000277108">
    <property type="component" value="Unassembled WGS sequence"/>
</dbReference>
<feature type="transmembrane region" description="Helical" evidence="7">
    <location>
        <begin position="100"/>
        <end position="120"/>
    </location>
</feature>
<dbReference type="InterPro" id="IPR050189">
    <property type="entry name" value="MFS_Efflux_Transporters"/>
</dbReference>
<feature type="transmembrane region" description="Helical" evidence="7">
    <location>
        <begin position="324"/>
        <end position="346"/>
    </location>
</feature>
<proteinExistence type="predicted"/>
<organism evidence="9 10">
    <name type="scientific">Abyssicoccus albus</name>
    <dbReference type="NCBI Taxonomy" id="1817405"/>
    <lineage>
        <taxon>Bacteria</taxon>
        <taxon>Bacillati</taxon>
        <taxon>Bacillota</taxon>
        <taxon>Bacilli</taxon>
        <taxon>Bacillales</taxon>
        <taxon>Abyssicoccaceae</taxon>
    </lineage>
</organism>
<feature type="transmembrane region" description="Helical" evidence="7">
    <location>
        <begin position="72"/>
        <end position="94"/>
    </location>
</feature>
<dbReference type="AlphaFoldDB" id="A0A3N5CCI8"/>
<dbReference type="GO" id="GO:0005886">
    <property type="term" value="C:plasma membrane"/>
    <property type="evidence" value="ECO:0007669"/>
    <property type="project" value="UniProtKB-SubCell"/>
</dbReference>
<feature type="transmembrane region" description="Helical" evidence="7">
    <location>
        <begin position="353"/>
        <end position="372"/>
    </location>
</feature>